<dbReference type="EMBL" id="JARFPK010000010">
    <property type="protein sequence ID" value="MDF0590278.1"/>
    <property type="molecule type" value="Genomic_DNA"/>
</dbReference>
<accession>A0ABT5X6K2</accession>
<feature type="transmembrane region" description="Helical" evidence="1">
    <location>
        <begin position="29"/>
        <end position="53"/>
    </location>
</feature>
<comment type="caution">
    <text evidence="2">The sequence shown here is derived from an EMBL/GenBank/DDBJ whole genome shotgun (WGS) entry which is preliminary data.</text>
</comment>
<dbReference type="Proteomes" id="UP001220010">
    <property type="component" value="Unassembled WGS sequence"/>
</dbReference>
<name>A0ABT5X6K2_9EURY</name>
<keyword evidence="3" id="KW-1185">Reference proteome</keyword>
<keyword evidence="1" id="KW-1133">Transmembrane helix</keyword>
<keyword evidence="1" id="KW-0812">Transmembrane</keyword>
<evidence type="ECO:0000256" key="1">
    <source>
        <dbReference type="SAM" id="Phobius"/>
    </source>
</evidence>
<reference evidence="2 3" key="1">
    <citation type="submission" date="2023-03" db="EMBL/GenBank/DDBJ databases">
        <title>WGS of Methanotrichaceae archaeon Mx.</title>
        <authorList>
            <person name="Sorokin D.Y."/>
            <person name="Merkel A.Y."/>
        </authorList>
    </citation>
    <scope>NUCLEOTIDE SEQUENCE [LARGE SCALE GENOMIC DNA]</scope>
    <source>
        <strain evidence="2 3">Mx</strain>
    </source>
</reference>
<dbReference type="RefSeq" id="WP_316966031.1">
    <property type="nucleotide sequence ID" value="NZ_JARFPK010000010.1"/>
</dbReference>
<keyword evidence="1" id="KW-0472">Membrane</keyword>
<evidence type="ECO:0000313" key="2">
    <source>
        <dbReference type="EMBL" id="MDF0590278.1"/>
    </source>
</evidence>
<gene>
    <name evidence="2" type="ORF">P0O15_03700</name>
</gene>
<evidence type="ECO:0000313" key="3">
    <source>
        <dbReference type="Proteomes" id="UP001220010"/>
    </source>
</evidence>
<organism evidence="2 3">
    <name type="scientific">Candidatus Methanocrinis natronophilus</name>
    <dbReference type="NCBI Taxonomy" id="3033396"/>
    <lineage>
        <taxon>Archaea</taxon>
        <taxon>Methanobacteriati</taxon>
        <taxon>Methanobacteriota</taxon>
        <taxon>Stenosarchaea group</taxon>
        <taxon>Methanomicrobia</taxon>
        <taxon>Methanotrichales</taxon>
        <taxon>Methanotrichaceae</taxon>
        <taxon>Methanocrinis</taxon>
    </lineage>
</organism>
<protein>
    <submittedName>
        <fullName evidence="2">Uncharacterized protein</fullName>
    </submittedName>
</protein>
<sequence>MLGNRRQRYASLLIICPGEFRVGSLRRPLAWFFVSAPILSVLNIASGIGGLAVGPALSTPSAWDVSRKIYQVRWKPRSMKGEIKLPAYFCISSHTLGDSAPHITIIALYVAK</sequence>
<proteinExistence type="predicted"/>